<dbReference type="InterPro" id="IPR034085">
    <property type="entry name" value="TOG"/>
</dbReference>
<evidence type="ECO:0000313" key="5">
    <source>
        <dbReference type="WBParaSite" id="SBAD_0000463301-mRNA-1"/>
    </source>
</evidence>
<keyword evidence="4" id="KW-1185">Reference proteome</keyword>
<dbReference type="InterPro" id="IPR011989">
    <property type="entry name" value="ARM-like"/>
</dbReference>
<dbReference type="OrthoDB" id="63891at2759"/>
<evidence type="ECO:0000313" key="4">
    <source>
        <dbReference type="Proteomes" id="UP000270296"/>
    </source>
</evidence>
<protein>
    <submittedName>
        <fullName evidence="5">TOG domain-containing protein</fullName>
    </submittedName>
</protein>
<dbReference type="GO" id="GO:0005929">
    <property type="term" value="C:cilium"/>
    <property type="evidence" value="ECO:0007669"/>
    <property type="project" value="TreeGrafter"/>
</dbReference>
<evidence type="ECO:0000259" key="2">
    <source>
        <dbReference type="SMART" id="SM01349"/>
    </source>
</evidence>
<gene>
    <name evidence="3" type="ORF">SBAD_LOCUS4442</name>
</gene>
<dbReference type="PANTHER" id="PTHR21567:SF87">
    <property type="entry name" value="CRESCERIN-LIKE PROTEIN CHE-12"/>
    <property type="match status" value="1"/>
</dbReference>
<dbReference type="SMART" id="SM01349">
    <property type="entry name" value="TOG"/>
    <property type="match status" value="1"/>
</dbReference>
<dbReference type="Proteomes" id="UP000270296">
    <property type="component" value="Unassembled WGS sequence"/>
</dbReference>
<accession>A0A183ILE6</accession>
<proteinExistence type="predicted"/>
<reference evidence="3 4" key="2">
    <citation type="submission" date="2018-11" db="EMBL/GenBank/DDBJ databases">
        <authorList>
            <consortium name="Pathogen Informatics"/>
        </authorList>
    </citation>
    <scope>NUCLEOTIDE SEQUENCE [LARGE SCALE GENOMIC DNA]</scope>
</reference>
<dbReference type="WBParaSite" id="SBAD_0000463301-mRNA-1">
    <property type="protein sequence ID" value="SBAD_0000463301-mRNA-1"/>
    <property type="gene ID" value="SBAD_0000463301"/>
</dbReference>
<dbReference type="SUPFAM" id="SSF48371">
    <property type="entry name" value="ARM repeat"/>
    <property type="match status" value="1"/>
</dbReference>
<sequence>MFRDTVSRESSGVVLGTGGVPQPSDQEAGIMESTIGHLSQAEQQAVLDDLKSIELETRLKAIKRLFTMAEDDRDWFRKFQKKTQIFKVFKSLLQDDSWELNCQCLKFLLDTVTDYVDDLDWFVVTEGMKKHEEQQMEILKEVPKFFHSQLATFDWSFLTDYLTQLLQEVDRGEKDCFALTQSILATLGRLLTFVGQRQFNRYIQMLNAPQRDHYEFMLLKQDDNLHRFYNQDLISKNYGRLCDCDFVSSTENLQAFYGIIPSSVIAQVKDDPNVQIRCAGLQQLRAIIDHFEENDLEVFRTNLCSFLNFLNTILNDLSVRVTVECLSLLKVVIDRLKLDLLIYLPVVSMTIARNFGNQKPIVKKMNLLIVVDLLSIFPPLRVFELFGHFLKHRNSRVREECLNLITAALLKLSEPKEDVLNSILQKICPLLADRKRNVRLSAFESLAVVMHFFGKRNREVLYKCIRECGFHQDLHGRMLRIMAARDLRNPQDGTGILWITIMNAFTPLQKGTSTPNPQVHDRAPLGMKTPVALPRPGAESTITSQPVQHRSKLTDLHTVEPRGMKNQNVCVIFITDHLDAVHDEMATLSLQKKSASEDSIFSRLQNDQWLNPAAGQFSLEKSASVEALTMVPTRFTYPTCSIRSFTKQNQLGKLVNPEKQIKHALKNLSSDEWKDKVDGMKAIQQLLQGSGNLILQNMDAVILALNAEVQNLRSTVSRQAMHCYAEMFHCLKTSMDGDIDKICAVLMSKTGDVTSAFIRNSAMKALEEMVDNATPTKVLNAFLKFGSM</sequence>
<evidence type="ECO:0000313" key="3">
    <source>
        <dbReference type="EMBL" id="VDP04381.1"/>
    </source>
</evidence>
<dbReference type="InterPro" id="IPR016024">
    <property type="entry name" value="ARM-type_fold"/>
</dbReference>
<feature type="region of interest" description="Disordered" evidence="1">
    <location>
        <begin position="1"/>
        <end position="25"/>
    </location>
</feature>
<evidence type="ECO:0000256" key="1">
    <source>
        <dbReference type="SAM" id="MobiDB-lite"/>
    </source>
</evidence>
<organism evidence="5">
    <name type="scientific">Soboliphyme baturini</name>
    <dbReference type="NCBI Taxonomy" id="241478"/>
    <lineage>
        <taxon>Eukaryota</taxon>
        <taxon>Metazoa</taxon>
        <taxon>Ecdysozoa</taxon>
        <taxon>Nematoda</taxon>
        <taxon>Enoplea</taxon>
        <taxon>Dorylaimia</taxon>
        <taxon>Dioctophymatida</taxon>
        <taxon>Dioctophymatoidea</taxon>
        <taxon>Soboliphymatidae</taxon>
        <taxon>Soboliphyme</taxon>
    </lineage>
</organism>
<dbReference type="AlphaFoldDB" id="A0A183ILE6"/>
<dbReference type="PANTHER" id="PTHR21567">
    <property type="entry name" value="CLASP"/>
    <property type="match status" value="1"/>
</dbReference>
<reference evidence="5" key="1">
    <citation type="submission" date="2016-06" db="UniProtKB">
        <authorList>
            <consortium name="WormBaseParasite"/>
        </authorList>
    </citation>
    <scope>IDENTIFICATION</scope>
</reference>
<dbReference type="Gene3D" id="1.25.10.10">
    <property type="entry name" value="Leucine-rich Repeat Variant"/>
    <property type="match status" value="2"/>
</dbReference>
<dbReference type="GO" id="GO:0000226">
    <property type="term" value="P:microtubule cytoskeleton organization"/>
    <property type="evidence" value="ECO:0007669"/>
    <property type="project" value="UniProtKB-ARBA"/>
</dbReference>
<name>A0A183ILE6_9BILA</name>
<feature type="domain" description="TOG" evidence="2">
    <location>
        <begin position="245"/>
        <end position="474"/>
    </location>
</feature>
<dbReference type="GO" id="GO:0008017">
    <property type="term" value="F:microtubule binding"/>
    <property type="evidence" value="ECO:0007669"/>
    <property type="project" value="TreeGrafter"/>
</dbReference>
<dbReference type="GO" id="GO:0005881">
    <property type="term" value="C:cytoplasmic microtubule"/>
    <property type="evidence" value="ECO:0007669"/>
    <property type="project" value="TreeGrafter"/>
</dbReference>
<dbReference type="EMBL" id="UZAM01008321">
    <property type="protein sequence ID" value="VDP04381.1"/>
    <property type="molecule type" value="Genomic_DNA"/>
</dbReference>